<dbReference type="KEGG" id="rtn:A6122_2243"/>
<accession>A0A160KU43</accession>
<evidence type="ECO:0000313" key="2">
    <source>
        <dbReference type="Proteomes" id="UP000077071"/>
    </source>
</evidence>
<sequence length="222" mass="24506">MSERLPDPDRSRFPALSVGHVRRLGTDVTVGRIYPRGGPHPIDWNRFRSFGPTGSRFDHHPLPQGHHPDHGVMYVAPTLPDARGRQMPALRTALVECFRDRGVIERSKDDPYFVTMRPRRALSLLDLADSSWITLAGGNAAISSGSRGAARKWAVAVYETYPDIDGLLYASSNLPAARSISLWERAADALPPRPDFHEPLSHAVLDAALESFARETGLDLVP</sequence>
<protein>
    <submittedName>
        <fullName evidence="1">Uncharacterized protein</fullName>
    </submittedName>
</protein>
<dbReference type="EMBL" id="CP015515">
    <property type="protein sequence ID" value="AND17366.1"/>
    <property type="molecule type" value="Genomic_DNA"/>
</dbReference>
<gene>
    <name evidence="1" type="ORF">A6122_2243</name>
</gene>
<reference evidence="1 2" key="1">
    <citation type="submission" date="2016-05" db="EMBL/GenBank/DDBJ databases">
        <title>Complete genome sequence of Rathayibacter tritici NCPPB 1953.</title>
        <authorList>
            <person name="Park J."/>
            <person name="Lee H.-H."/>
            <person name="Lee S.-W."/>
            <person name="Seo Y.-S."/>
        </authorList>
    </citation>
    <scope>NUCLEOTIDE SEQUENCE [LARGE SCALE GENOMIC DNA]</scope>
    <source>
        <strain evidence="1 2">NCPPB 1953</strain>
    </source>
</reference>
<proteinExistence type="predicted"/>
<dbReference type="Proteomes" id="UP000077071">
    <property type="component" value="Chromosome"/>
</dbReference>
<dbReference type="AlphaFoldDB" id="A0A160KU43"/>
<evidence type="ECO:0000313" key="1">
    <source>
        <dbReference type="EMBL" id="AND17366.1"/>
    </source>
</evidence>
<keyword evidence="2" id="KW-1185">Reference proteome</keyword>
<dbReference type="PATRIC" id="fig|33888.3.peg.2499"/>
<name>A0A160KU43_9MICO</name>
<organism evidence="1 2">
    <name type="scientific">Rathayibacter tritici</name>
    <dbReference type="NCBI Taxonomy" id="33888"/>
    <lineage>
        <taxon>Bacteria</taxon>
        <taxon>Bacillati</taxon>
        <taxon>Actinomycetota</taxon>
        <taxon>Actinomycetes</taxon>
        <taxon>Micrococcales</taxon>
        <taxon>Microbacteriaceae</taxon>
        <taxon>Rathayibacter</taxon>
    </lineage>
</organism>
<dbReference type="STRING" id="33888.A6122_2243"/>